<dbReference type="GO" id="GO:0004386">
    <property type="term" value="F:helicase activity"/>
    <property type="evidence" value="ECO:0007669"/>
    <property type="project" value="UniProtKB-KW"/>
</dbReference>
<feature type="domain" description="UvrD-like helicase ATP-binding" evidence="5">
    <location>
        <begin position="15"/>
        <end position="63"/>
    </location>
</feature>
<keyword evidence="2 6" id="KW-0378">Hydrolase</keyword>
<name>C5NWU8_9BACL</name>
<protein>
    <submittedName>
        <fullName evidence="6">ATP-dependent DNA helicase PcrA</fullName>
        <ecNumber evidence="6">3.6.1.-</ecNumber>
    </submittedName>
</protein>
<evidence type="ECO:0000256" key="4">
    <source>
        <dbReference type="ARBA" id="ARBA00022840"/>
    </source>
</evidence>
<organism evidence="6 7">
    <name type="scientific">Gemella haemolysans ATCC 10379</name>
    <dbReference type="NCBI Taxonomy" id="546270"/>
    <lineage>
        <taxon>Bacteria</taxon>
        <taxon>Bacillati</taxon>
        <taxon>Bacillota</taxon>
        <taxon>Bacilli</taxon>
        <taxon>Bacillales</taxon>
        <taxon>Gemellaceae</taxon>
        <taxon>Gemella</taxon>
    </lineage>
</organism>
<proteinExistence type="predicted"/>
<keyword evidence="4" id="KW-0067">ATP-binding</keyword>
<keyword evidence="3 6" id="KW-0347">Helicase</keyword>
<keyword evidence="1" id="KW-0547">Nucleotide-binding</keyword>
<dbReference type="InterPro" id="IPR014016">
    <property type="entry name" value="UvrD-like_ATP-bd"/>
</dbReference>
<dbReference type="GO" id="GO:0005524">
    <property type="term" value="F:ATP binding"/>
    <property type="evidence" value="ECO:0007669"/>
    <property type="project" value="UniProtKB-KW"/>
</dbReference>
<reference evidence="6" key="1">
    <citation type="submission" date="2009-01" db="EMBL/GenBank/DDBJ databases">
        <authorList>
            <person name="Fulton L."/>
            <person name="Clifton S."/>
            <person name="Chinwalla A.T."/>
            <person name="Mitreva M."/>
            <person name="Sodergren E."/>
            <person name="Weinstock G."/>
            <person name="Clifton S."/>
            <person name="Dooling D.J."/>
            <person name="Fulton B."/>
            <person name="Minx P."/>
            <person name="Pepin K.H."/>
            <person name="Johnson M."/>
            <person name="Bhonagiri V."/>
            <person name="Nash W.E."/>
            <person name="Mardis E.R."/>
            <person name="Wilson R.K."/>
        </authorList>
    </citation>
    <scope>NUCLEOTIDE SEQUENCE [LARGE SCALE GENOMIC DNA]</scope>
    <source>
        <strain evidence="6">ATCC 10379</strain>
    </source>
</reference>
<dbReference type="GO" id="GO:0016787">
    <property type="term" value="F:hydrolase activity"/>
    <property type="evidence" value="ECO:0007669"/>
    <property type="project" value="UniProtKB-KW"/>
</dbReference>
<comment type="caution">
    <text evidence="6">The sequence shown here is derived from an EMBL/GenBank/DDBJ whole genome shotgun (WGS) entry which is preliminary data.</text>
</comment>
<evidence type="ECO:0000259" key="5">
    <source>
        <dbReference type="Pfam" id="PF00580"/>
    </source>
</evidence>
<dbReference type="SUPFAM" id="SSF52540">
    <property type="entry name" value="P-loop containing nucleoside triphosphate hydrolases"/>
    <property type="match status" value="1"/>
</dbReference>
<dbReference type="AlphaFoldDB" id="C5NWU8"/>
<evidence type="ECO:0000313" key="6">
    <source>
        <dbReference type="EMBL" id="EER68368.1"/>
    </source>
</evidence>
<dbReference type="Proteomes" id="UP000006004">
    <property type="component" value="Unassembled WGS sequence"/>
</dbReference>
<evidence type="ECO:0000256" key="1">
    <source>
        <dbReference type="ARBA" id="ARBA00022741"/>
    </source>
</evidence>
<dbReference type="EMBL" id="ACDZ02000011">
    <property type="protein sequence ID" value="EER68368.1"/>
    <property type="molecule type" value="Genomic_DNA"/>
</dbReference>
<dbReference type="InterPro" id="IPR027417">
    <property type="entry name" value="P-loop_NTPase"/>
</dbReference>
<reference evidence="6" key="2">
    <citation type="submission" date="2009-06" db="EMBL/GenBank/DDBJ databases">
        <authorList>
            <person name="Sebastian Y."/>
            <person name="Madupu R."/>
            <person name="Durkin A.S."/>
            <person name="Torralba M."/>
            <person name="Methe B."/>
            <person name="Sutton G.G."/>
            <person name="Strausberg R.L."/>
            <person name="Nelson K.E."/>
        </authorList>
    </citation>
    <scope>NUCLEOTIDE SEQUENCE [LARGE SCALE GENOMIC DNA]</scope>
    <source>
        <strain evidence="6">ATCC 10379</strain>
    </source>
</reference>
<evidence type="ECO:0000313" key="7">
    <source>
        <dbReference type="Proteomes" id="UP000006004"/>
    </source>
</evidence>
<sequence>MKDFKSIYQEEYEKLNKQQKQAVDSVEGPVMVIAGPGTGKTQILSRRVANILTNYNTTKKRLVV</sequence>
<dbReference type="OrthoDB" id="9810135at2"/>
<dbReference type="Gene3D" id="3.40.50.300">
    <property type="entry name" value="P-loop containing nucleotide triphosphate hydrolases"/>
    <property type="match status" value="1"/>
</dbReference>
<dbReference type="EC" id="3.6.1.-" evidence="6"/>
<dbReference type="GeneID" id="93288486"/>
<dbReference type="RefSeq" id="WP_004264453.1">
    <property type="nucleotide sequence ID" value="NZ_ACDZ02000011.1"/>
</dbReference>
<evidence type="ECO:0000256" key="2">
    <source>
        <dbReference type="ARBA" id="ARBA00022801"/>
    </source>
</evidence>
<accession>C5NWU8</accession>
<keyword evidence="7" id="KW-1185">Reference proteome</keyword>
<dbReference type="Pfam" id="PF00580">
    <property type="entry name" value="UvrD-helicase"/>
    <property type="match status" value="1"/>
</dbReference>
<evidence type="ECO:0000256" key="3">
    <source>
        <dbReference type="ARBA" id="ARBA00022806"/>
    </source>
</evidence>
<gene>
    <name evidence="6" type="primary">pcrA</name>
    <name evidence="6" type="ORF">GEMHA0001_1615</name>
</gene>
<dbReference type="eggNOG" id="COG0210">
    <property type="taxonomic scope" value="Bacteria"/>
</dbReference>